<dbReference type="GO" id="GO:0005544">
    <property type="term" value="F:calcium-dependent phospholipid binding"/>
    <property type="evidence" value="ECO:0007669"/>
    <property type="project" value="InterPro"/>
</dbReference>
<keyword evidence="4" id="KW-0106">Calcium</keyword>
<dbReference type="InterPro" id="IPR045052">
    <property type="entry name" value="Copine"/>
</dbReference>
<dbReference type="Pfam" id="PF07002">
    <property type="entry name" value="Copine"/>
    <property type="match status" value="1"/>
</dbReference>
<dbReference type="SUPFAM" id="SSF49562">
    <property type="entry name" value="C2 domain (Calcium/lipid-binding domain, CaLB)"/>
    <property type="match status" value="1"/>
</dbReference>
<evidence type="ECO:0000313" key="7">
    <source>
        <dbReference type="Proteomes" id="UP001219934"/>
    </source>
</evidence>
<dbReference type="SMART" id="SM00239">
    <property type="entry name" value="C2"/>
    <property type="match status" value="1"/>
</dbReference>
<dbReference type="SUPFAM" id="SSF53300">
    <property type="entry name" value="vWA-like"/>
    <property type="match status" value="1"/>
</dbReference>
<dbReference type="EMBL" id="JAPTMU010000012">
    <property type="protein sequence ID" value="KAJ4934743.1"/>
    <property type="molecule type" value="Genomic_DNA"/>
</dbReference>
<keyword evidence="2" id="KW-0479">Metal-binding</keyword>
<dbReference type="InterPro" id="IPR000008">
    <property type="entry name" value="C2_dom"/>
</dbReference>
<organism evidence="6 7">
    <name type="scientific">Pogonophryne albipinna</name>
    <dbReference type="NCBI Taxonomy" id="1090488"/>
    <lineage>
        <taxon>Eukaryota</taxon>
        <taxon>Metazoa</taxon>
        <taxon>Chordata</taxon>
        <taxon>Craniata</taxon>
        <taxon>Vertebrata</taxon>
        <taxon>Euteleostomi</taxon>
        <taxon>Actinopterygii</taxon>
        <taxon>Neopterygii</taxon>
        <taxon>Teleostei</taxon>
        <taxon>Neoteleostei</taxon>
        <taxon>Acanthomorphata</taxon>
        <taxon>Eupercaria</taxon>
        <taxon>Perciformes</taxon>
        <taxon>Notothenioidei</taxon>
        <taxon>Pogonophryne</taxon>
    </lineage>
</organism>
<evidence type="ECO:0000313" key="6">
    <source>
        <dbReference type="EMBL" id="KAJ4934743.1"/>
    </source>
</evidence>
<dbReference type="Proteomes" id="UP001219934">
    <property type="component" value="Unassembled WGS sequence"/>
</dbReference>
<dbReference type="CDD" id="cd04047">
    <property type="entry name" value="C2B_Copine"/>
    <property type="match status" value="1"/>
</dbReference>
<dbReference type="FunFam" id="2.60.40.150:FF:000013">
    <property type="entry name" value="copine-9 isoform X1"/>
    <property type="match status" value="1"/>
</dbReference>
<keyword evidence="7" id="KW-1185">Reference proteome</keyword>
<keyword evidence="3" id="KW-0677">Repeat</keyword>
<dbReference type="CDD" id="cd01459">
    <property type="entry name" value="vWA_copine_like"/>
    <property type="match status" value="1"/>
</dbReference>
<dbReference type="GO" id="GO:0005886">
    <property type="term" value="C:plasma membrane"/>
    <property type="evidence" value="ECO:0007669"/>
    <property type="project" value="TreeGrafter"/>
</dbReference>
<dbReference type="Pfam" id="PF00168">
    <property type="entry name" value="C2"/>
    <property type="match status" value="1"/>
</dbReference>
<evidence type="ECO:0000256" key="2">
    <source>
        <dbReference type="ARBA" id="ARBA00022723"/>
    </source>
</evidence>
<feature type="domain" description="C2" evidence="5">
    <location>
        <begin position="11"/>
        <end position="134"/>
    </location>
</feature>
<dbReference type="GO" id="GO:0071277">
    <property type="term" value="P:cellular response to calcium ion"/>
    <property type="evidence" value="ECO:0007669"/>
    <property type="project" value="TreeGrafter"/>
</dbReference>
<dbReference type="AlphaFoldDB" id="A0AAD6B1U9"/>
<protein>
    <recommendedName>
        <fullName evidence="5">C2 domain-containing protein</fullName>
    </recommendedName>
</protein>
<sequence length="481" mass="53416">MFLESGIPGKKCGVIIFTAEELSNCRDIATMQLCANKLDKKDFFGKSDPFLVFYRSNEDGTFTICHKTEVIKNTLNPVWQPFTIPVRALCNGDFDRTVKVDVYDWDRDGSHDFIGEFTTSYRELSRGQNQFNVYEVTLLSFKVESEYTFVDFIRGGTQLNFTVAIDFTASNAIQNADTRSSLCEPCLKEGDKACSTLFSMNHLLCSTGDTTCFELQMKTTKKEGELSFNSSSCVRFFLQGNPSQPTSLHYMSPYQMNAYAMALKAVGEIIQDYDSDKLFPAYGFGAKLPPDGKISHGFPLSGDAENPNCVGIEGVLEAYFQSLRTVQLYGPTNFAPVINKVANCAAEITDGSQYFVLLMITDGVISDMVQTKEAVVNASSLPLSIIIVGVGPAEFDAMEELDGDEVRVSSRGRLAERDIVQFVPFRDYIDRSGNQVLSMARLAKDVLAEIPDQLLSFMKSRGVEPRPALSTSPLPELHRHI</sequence>
<proteinExistence type="inferred from homology"/>
<dbReference type="PROSITE" id="PS50004">
    <property type="entry name" value="C2"/>
    <property type="match status" value="1"/>
</dbReference>
<evidence type="ECO:0000256" key="4">
    <source>
        <dbReference type="ARBA" id="ARBA00022837"/>
    </source>
</evidence>
<dbReference type="PANTHER" id="PTHR10857">
    <property type="entry name" value="COPINE"/>
    <property type="match status" value="1"/>
</dbReference>
<dbReference type="InterPro" id="IPR035892">
    <property type="entry name" value="C2_domain_sf"/>
</dbReference>
<dbReference type="Gene3D" id="2.60.40.150">
    <property type="entry name" value="C2 domain"/>
    <property type="match status" value="1"/>
</dbReference>
<dbReference type="InterPro" id="IPR010734">
    <property type="entry name" value="Copine_C"/>
</dbReference>
<dbReference type="InterPro" id="IPR036465">
    <property type="entry name" value="vWFA_dom_sf"/>
</dbReference>
<evidence type="ECO:0000259" key="5">
    <source>
        <dbReference type="PROSITE" id="PS50004"/>
    </source>
</evidence>
<gene>
    <name evidence="6" type="ORF">JOQ06_007526</name>
</gene>
<dbReference type="GO" id="GO:0046872">
    <property type="term" value="F:metal ion binding"/>
    <property type="evidence" value="ECO:0007669"/>
    <property type="project" value="UniProtKB-KW"/>
</dbReference>
<dbReference type="InterPro" id="IPR037768">
    <property type="entry name" value="C2B_Copine"/>
</dbReference>
<comment type="similarity">
    <text evidence="1">Belongs to the copine family.</text>
</comment>
<comment type="caution">
    <text evidence="6">The sequence shown here is derived from an EMBL/GenBank/DDBJ whole genome shotgun (WGS) entry which is preliminary data.</text>
</comment>
<name>A0AAD6B1U9_9TELE</name>
<accession>A0AAD6B1U9</accession>
<evidence type="ECO:0000256" key="1">
    <source>
        <dbReference type="ARBA" id="ARBA00009048"/>
    </source>
</evidence>
<dbReference type="PANTHER" id="PTHR10857:SF112">
    <property type="entry name" value="COPINE-9"/>
    <property type="match status" value="1"/>
</dbReference>
<evidence type="ECO:0000256" key="3">
    <source>
        <dbReference type="ARBA" id="ARBA00022737"/>
    </source>
</evidence>
<reference evidence="6" key="1">
    <citation type="submission" date="2022-11" db="EMBL/GenBank/DDBJ databases">
        <title>Chromosome-level genome of Pogonophryne albipinna.</title>
        <authorList>
            <person name="Jo E."/>
        </authorList>
    </citation>
    <scope>NUCLEOTIDE SEQUENCE</scope>
    <source>
        <strain evidence="6">SGF0006</strain>
        <tissue evidence="6">Muscle</tissue>
    </source>
</reference>